<dbReference type="AlphaFoldDB" id="A0A9K3HQ70"/>
<protein>
    <submittedName>
        <fullName evidence="2">Uncharacterized protein</fullName>
    </submittedName>
</protein>
<evidence type="ECO:0000256" key="1">
    <source>
        <dbReference type="SAM" id="MobiDB-lite"/>
    </source>
</evidence>
<feature type="compositionally biased region" description="Basic and acidic residues" evidence="1">
    <location>
        <begin position="93"/>
        <end position="104"/>
    </location>
</feature>
<comment type="caution">
    <text evidence="2">The sequence shown here is derived from an EMBL/GenBank/DDBJ whole genome shotgun (WGS) entry which is preliminary data.</text>
</comment>
<proteinExistence type="predicted"/>
<sequence length="104" mass="11162">MFLVCLRMIYSMSDQFSELKSMLCASSSSSVASGFVMRDGFGDATSTSSDITSNDSDFTFPPPNSTAPDTVSPQTTVHAHSVPEKQSGSGNWESDREGAFDDVF</sequence>
<reference evidence="2" key="2">
    <citation type="submission" date="2020-06" db="EMBL/GenBank/DDBJ databases">
        <title>Helianthus annuus Genome sequencing and assembly Release 2.</title>
        <authorList>
            <person name="Gouzy J."/>
            <person name="Langlade N."/>
            <person name="Munos S."/>
        </authorList>
    </citation>
    <scope>NUCLEOTIDE SEQUENCE</scope>
    <source>
        <tissue evidence="2">Leaves</tissue>
    </source>
</reference>
<name>A0A9K3HQ70_HELAN</name>
<accession>A0A9K3HQ70</accession>
<feature type="region of interest" description="Disordered" evidence="1">
    <location>
        <begin position="45"/>
        <end position="104"/>
    </location>
</feature>
<reference evidence="2" key="1">
    <citation type="journal article" date="2017" name="Nature">
        <title>The sunflower genome provides insights into oil metabolism, flowering and Asterid evolution.</title>
        <authorList>
            <person name="Badouin H."/>
            <person name="Gouzy J."/>
            <person name="Grassa C.J."/>
            <person name="Murat F."/>
            <person name="Staton S.E."/>
            <person name="Cottret L."/>
            <person name="Lelandais-Briere C."/>
            <person name="Owens G.L."/>
            <person name="Carrere S."/>
            <person name="Mayjonade B."/>
            <person name="Legrand L."/>
            <person name="Gill N."/>
            <person name="Kane N.C."/>
            <person name="Bowers J.E."/>
            <person name="Hubner S."/>
            <person name="Bellec A."/>
            <person name="Berard A."/>
            <person name="Berges H."/>
            <person name="Blanchet N."/>
            <person name="Boniface M.C."/>
            <person name="Brunel D."/>
            <person name="Catrice O."/>
            <person name="Chaidir N."/>
            <person name="Claudel C."/>
            <person name="Donnadieu C."/>
            <person name="Faraut T."/>
            <person name="Fievet G."/>
            <person name="Helmstetter N."/>
            <person name="King M."/>
            <person name="Knapp S.J."/>
            <person name="Lai Z."/>
            <person name="Le Paslier M.C."/>
            <person name="Lippi Y."/>
            <person name="Lorenzon L."/>
            <person name="Mandel J.R."/>
            <person name="Marage G."/>
            <person name="Marchand G."/>
            <person name="Marquand E."/>
            <person name="Bret-Mestries E."/>
            <person name="Morien E."/>
            <person name="Nambeesan S."/>
            <person name="Nguyen T."/>
            <person name="Pegot-Espagnet P."/>
            <person name="Pouilly N."/>
            <person name="Raftis F."/>
            <person name="Sallet E."/>
            <person name="Schiex T."/>
            <person name="Thomas J."/>
            <person name="Vandecasteele C."/>
            <person name="Vares D."/>
            <person name="Vear F."/>
            <person name="Vautrin S."/>
            <person name="Crespi M."/>
            <person name="Mangin B."/>
            <person name="Burke J.M."/>
            <person name="Salse J."/>
            <person name="Munos S."/>
            <person name="Vincourt P."/>
            <person name="Rieseberg L.H."/>
            <person name="Langlade N.B."/>
        </authorList>
    </citation>
    <scope>NUCLEOTIDE SEQUENCE</scope>
    <source>
        <tissue evidence="2">Leaves</tissue>
    </source>
</reference>
<dbReference type="Gramene" id="mRNA:HanXRQr2_Chr11g0495281">
    <property type="protein sequence ID" value="mRNA:HanXRQr2_Chr11g0495281"/>
    <property type="gene ID" value="HanXRQr2_Chr11g0495281"/>
</dbReference>
<dbReference type="EMBL" id="MNCJ02000326">
    <property type="protein sequence ID" value="KAF5782387.1"/>
    <property type="molecule type" value="Genomic_DNA"/>
</dbReference>
<gene>
    <name evidence="2" type="ORF">HanXRQr2_Chr11g0495281</name>
</gene>
<evidence type="ECO:0000313" key="2">
    <source>
        <dbReference type="EMBL" id="KAF5782387.1"/>
    </source>
</evidence>
<organism evidence="2 3">
    <name type="scientific">Helianthus annuus</name>
    <name type="common">Common sunflower</name>
    <dbReference type="NCBI Taxonomy" id="4232"/>
    <lineage>
        <taxon>Eukaryota</taxon>
        <taxon>Viridiplantae</taxon>
        <taxon>Streptophyta</taxon>
        <taxon>Embryophyta</taxon>
        <taxon>Tracheophyta</taxon>
        <taxon>Spermatophyta</taxon>
        <taxon>Magnoliopsida</taxon>
        <taxon>eudicotyledons</taxon>
        <taxon>Gunneridae</taxon>
        <taxon>Pentapetalae</taxon>
        <taxon>asterids</taxon>
        <taxon>campanulids</taxon>
        <taxon>Asterales</taxon>
        <taxon>Asteraceae</taxon>
        <taxon>Asteroideae</taxon>
        <taxon>Heliantheae alliance</taxon>
        <taxon>Heliantheae</taxon>
        <taxon>Helianthus</taxon>
    </lineage>
</organism>
<feature type="compositionally biased region" description="Polar residues" evidence="1">
    <location>
        <begin position="66"/>
        <end position="92"/>
    </location>
</feature>
<evidence type="ECO:0000313" key="3">
    <source>
        <dbReference type="Proteomes" id="UP000215914"/>
    </source>
</evidence>
<keyword evidence="3" id="KW-1185">Reference proteome</keyword>
<feature type="compositionally biased region" description="Low complexity" evidence="1">
    <location>
        <begin position="45"/>
        <end position="59"/>
    </location>
</feature>
<dbReference type="Proteomes" id="UP000215914">
    <property type="component" value="Unassembled WGS sequence"/>
</dbReference>